<evidence type="ECO:0000259" key="7">
    <source>
        <dbReference type="Pfam" id="PF25781"/>
    </source>
</evidence>
<dbReference type="AlphaFoldDB" id="A0A8J4PRZ8"/>
<dbReference type="InterPro" id="IPR011989">
    <property type="entry name" value="ARM-like"/>
</dbReference>
<evidence type="ECO:0000313" key="8">
    <source>
        <dbReference type="EMBL" id="KAF2072081.1"/>
    </source>
</evidence>
<dbReference type="InterPro" id="IPR024679">
    <property type="entry name" value="Ipi1_N"/>
</dbReference>
<evidence type="ECO:0008006" key="10">
    <source>
        <dbReference type="Google" id="ProtNLM"/>
    </source>
</evidence>
<feature type="domain" description="TEX10-like TPR repeats" evidence="7">
    <location>
        <begin position="564"/>
        <end position="939"/>
    </location>
</feature>
<dbReference type="Proteomes" id="UP000695562">
    <property type="component" value="Unassembled WGS sequence"/>
</dbReference>
<gene>
    <name evidence="8" type="ORF">CYY_006601</name>
</gene>
<dbReference type="Gene3D" id="1.25.10.10">
    <property type="entry name" value="Leucine-rich Repeat Variant"/>
    <property type="match status" value="1"/>
</dbReference>
<evidence type="ECO:0000256" key="1">
    <source>
        <dbReference type="ARBA" id="ARBA00004604"/>
    </source>
</evidence>
<evidence type="ECO:0000256" key="5">
    <source>
        <dbReference type="SAM" id="MobiDB-lite"/>
    </source>
</evidence>
<comment type="similarity">
    <text evidence="3">Belongs to the IPI1/TEX10 family.</text>
</comment>
<proteinExistence type="inferred from homology"/>
<dbReference type="OrthoDB" id="361362at2759"/>
<dbReference type="SUPFAM" id="SSF48371">
    <property type="entry name" value="ARM repeat"/>
    <property type="match status" value="1"/>
</dbReference>
<evidence type="ECO:0000256" key="3">
    <source>
        <dbReference type="ARBA" id="ARBA00006427"/>
    </source>
</evidence>
<evidence type="ECO:0000256" key="4">
    <source>
        <dbReference type="ARBA" id="ARBA00023242"/>
    </source>
</evidence>
<comment type="caution">
    <text evidence="8">The sequence shown here is derived from an EMBL/GenBank/DDBJ whole genome shotgun (WGS) entry which is preliminary data.</text>
</comment>
<dbReference type="Pfam" id="PF25781">
    <property type="entry name" value="TPR_TEX10"/>
    <property type="match status" value="1"/>
</dbReference>
<evidence type="ECO:0000313" key="9">
    <source>
        <dbReference type="Proteomes" id="UP000695562"/>
    </source>
</evidence>
<feature type="region of interest" description="Disordered" evidence="5">
    <location>
        <begin position="711"/>
        <end position="739"/>
    </location>
</feature>
<keyword evidence="4" id="KW-0539">Nucleus</keyword>
<dbReference type="InterPro" id="IPR057949">
    <property type="entry name" value="TPR_TEX10"/>
</dbReference>
<feature type="region of interest" description="Disordered" evidence="5">
    <location>
        <begin position="1"/>
        <end position="30"/>
    </location>
</feature>
<protein>
    <recommendedName>
        <fullName evidence="10">Pre-rRNA-processing protein Ipi1 N-terminal domain-containing protein</fullName>
    </recommendedName>
</protein>
<accession>A0A8J4PRZ8</accession>
<name>A0A8J4PRZ8_9MYCE</name>
<dbReference type="Pfam" id="PF12333">
    <property type="entry name" value="Ipi1_N"/>
    <property type="match status" value="1"/>
</dbReference>
<dbReference type="InterPro" id="IPR016024">
    <property type="entry name" value="ARM-type_fold"/>
</dbReference>
<dbReference type="FunFam" id="1.25.10.10:FF:001557">
    <property type="entry name" value="Uncharacterized protein"/>
    <property type="match status" value="1"/>
</dbReference>
<dbReference type="PANTHER" id="PTHR16056:SF2">
    <property type="entry name" value="TESTIS-EXPRESSED PROTEIN 10"/>
    <property type="match status" value="1"/>
</dbReference>
<feature type="domain" description="Pre-rRNA-processing protein Ipi1 N-terminal" evidence="6">
    <location>
        <begin position="140"/>
        <end position="215"/>
    </location>
</feature>
<evidence type="ECO:0000259" key="6">
    <source>
        <dbReference type="Pfam" id="PF12333"/>
    </source>
</evidence>
<sequence length="951" mass="107645">MGRSKAKNTKQPSLDFKIKKRKLGKKPPPNPNVTVTTFKSKALNMPGQSIVEEKDDLVNYRNLTLKDLLAKLGHYNDQVKKDAVNGIRDLVNQHPRVLNQHLGSIMNKIVEVINDLDKDVRHCTHQLVSNLLPMLDEVTMSPFIPLFSVYISSGMTHLKTSIRLDSLRLLDIFIDNYPKLISKHCHQIIPNYIDLLRRVAGTSTAATVSLSTSSSSATAPINLSGTLPASQQKKQPQALPKASSLNTRVFILKSLSKLLLVLINAPDLSYATMMSAINHQLNNNAVQNSQINLEQALFENYQQKKVFSKIFSKLLLTNNKQSSTTENNVNPTILETPSELVDFVKVLMPILVECWLEIGPSNPSMSFAILEDLESVLKLVLLLVHCLKDSSSTTELYGQLSKDYIKYFSPHFPFYIGSPSNPESREWMISCSINSTMTQIAGHFLGFSPSEKDVSNPSFQPFLDYIEDCLNGKLVDEKIEGRKGQATKLYVSNLLWIIKLILPSLSADKSKSILDAFIKFDEKCHPHSNPKKSCVFFIKELLDIQSNPLLSKDKSFKEIIEWGLASLPKLLWKLGNSDTETTLMIINILLTVGKDKSKIKQYDSIQNALVPYFFTITKPKDPSTQGKQIYGPFLTLPINIQSQALNLLYYFSSLNKIMIRSLIAVCRSPKLSMGIIDFILDLIHTKYQDLGIPHYIAFCLAITFSITSSTTNNESNLGKRKLNDNDDEVSEVSNDNSIDDNSQKEKVIKKLCWNINTLRLSIPMNEIIQPITAPLISEMNRILESKENIFSIVYLLEIVYSTLNQQNSQEYQMIPKELLEILPNVIFTYLFESTKDMNTSTNIRDLKTSIQFILLDSTDNLFINILNLLNENVKSSSKESITTRNNIYQTNILLLIELMKSKDLYTLLQKEQIKILVKKSISTLSSLENKEQSEKYLIEKLTTESKLLFNE</sequence>
<keyword evidence="9" id="KW-1185">Reference proteome</keyword>
<dbReference type="EMBL" id="AJWJ01000312">
    <property type="protein sequence ID" value="KAF2072081.1"/>
    <property type="molecule type" value="Genomic_DNA"/>
</dbReference>
<reference evidence="8" key="1">
    <citation type="submission" date="2020-01" db="EMBL/GenBank/DDBJ databases">
        <title>Development of genomics and gene disruption for Polysphondylium violaceum indicates a role for the polyketide synthase stlB in stalk morphogenesis.</title>
        <authorList>
            <person name="Narita B."/>
            <person name="Kawabe Y."/>
            <person name="Kin K."/>
            <person name="Saito T."/>
            <person name="Gibbs R."/>
            <person name="Kuspa A."/>
            <person name="Muzny D."/>
            <person name="Queller D."/>
            <person name="Richards S."/>
            <person name="Strassman J."/>
            <person name="Sucgang R."/>
            <person name="Worley K."/>
            <person name="Schaap P."/>
        </authorList>
    </citation>
    <scope>NUCLEOTIDE SEQUENCE</scope>
    <source>
        <strain evidence="8">QSvi11</strain>
    </source>
</reference>
<organism evidence="8 9">
    <name type="scientific">Polysphondylium violaceum</name>
    <dbReference type="NCBI Taxonomy" id="133409"/>
    <lineage>
        <taxon>Eukaryota</taxon>
        <taxon>Amoebozoa</taxon>
        <taxon>Evosea</taxon>
        <taxon>Eumycetozoa</taxon>
        <taxon>Dictyostelia</taxon>
        <taxon>Dictyosteliales</taxon>
        <taxon>Dictyosteliaceae</taxon>
        <taxon>Polysphondylium</taxon>
    </lineage>
</organism>
<dbReference type="PANTHER" id="PTHR16056">
    <property type="entry name" value="REGULATOR OF MICROTUBULE DYNAMICS PROTEIN"/>
    <property type="match status" value="1"/>
</dbReference>
<dbReference type="GO" id="GO:0005634">
    <property type="term" value="C:nucleus"/>
    <property type="evidence" value="ECO:0007669"/>
    <property type="project" value="UniProtKB-SubCell"/>
</dbReference>
<evidence type="ECO:0000256" key="2">
    <source>
        <dbReference type="ARBA" id="ARBA00004642"/>
    </source>
</evidence>
<comment type="subcellular location">
    <subcellularLocation>
        <location evidence="1">Nucleus</location>
        <location evidence="1">Nucleolus</location>
    </subcellularLocation>
    <subcellularLocation>
        <location evidence="2">Nucleus</location>
        <location evidence="2">Nucleoplasm</location>
    </subcellularLocation>
</comment>